<keyword evidence="2" id="KW-1133">Transmembrane helix</keyword>
<organism evidence="4 5">
    <name type="scientific">Pseudorhizobium endolithicum</name>
    <dbReference type="NCBI Taxonomy" id="1191678"/>
    <lineage>
        <taxon>Bacteria</taxon>
        <taxon>Pseudomonadati</taxon>
        <taxon>Pseudomonadota</taxon>
        <taxon>Alphaproteobacteria</taxon>
        <taxon>Hyphomicrobiales</taxon>
        <taxon>Rhizobiaceae</taxon>
        <taxon>Rhizobium/Agrobacterium group</taxon>
        <taxon>Pseudorhizobium</taxon>
    </lineage>
</organism>
<keyword evidence="2" id="KW-0812">Transmembrane</keyword>
<evidence type="ECO:0000313" key="5">
    <source>
        <dbReference type="Proteomes" id="UP000606921"/>
    </source>
</evidence>
<evidence type="ECO:0000259" key="3">
    <source>
        <dbReference type="Pfam" id="PF00892"/>
    </source>
</evidence>
<dbReference type="InterPro" id="IPR000620">
    <property type="entry name" value="EamA_dom"/>
</dbReference>
<keyword evidence="5" id="KW-1185">Reference proteome</keyword>
<keyword evidence="2" id="KW-0472">Membrane</keyword>
<dbReference type="Proteomes" id="UP000606921">
    <property type="component" value="Unassembled WGS sequence"/>
</dbReference>
<dbReference type="EMBL" id="CABFWF030000007">
    <property type="protein sequence ID" value="CAD7029123.1"/>
    <property type="molecule type" value="Genomic_DNA"/>
</dbReference>
<dbReference type="Gene3D" id="1.10.3730.20">
    <property type="match status" value="1"/>
</dbReference>
<feature type="region of interest" description="Disordered" evidence="1">
    <location>
        <begin position="291"/>
        <end position="311"/>
    </location>
</feature>
<dbReference type="PANTHER" id="PTHR22911">
    <property type="entry name" value="ACYL-MALONYL CONDENSING ENZYME-RELATED"/>
    <property type="match status" value="1"/>
</dbReference>
<feature type="domain" description="EamA" evidence="3">
    <location>
        <begin position="8"/>
        <end position="141"/>
    </location>
</feature>
<feature type="transmembrane region" description="Helical" evidence="2">
    <location>
        <begin position="235"/>
        <end position="257"/>
    </location>
</feature>
<feature type="transmembrane region" description="Helical" evidence="2">
    <location>
        <begin position="74"/>
        <end position="93"/>
    </location>
</feature>
<evidence type="ECO:0000256" key="1">
    <source>
        <dbReference type="SAM" id="MobiDB-lite"/>
    </source>
</evidence>
<feature type="transmembrane region" description="Helical" evidence="2">
    <location>
        <begin position="209"/>
        <end position="228"/>
    </location>
</feature>
<gene>
    <name evidence="4" type="ORF">REJC140_02675</name>
</gene>
<dbReference type="RefSeq" id="WP_142591919.1">
    <property type="nucleotide sequence ID" value="NZ_CABFWF030000007.1"/>
</dbReference>
<evidence type="ECO:0000256" key="2">
    <source>
        <dbReference type="SAM" id="Phobius"/>
    </source>
</evidence>
<reference evidence="4 5" key="1">
    <citation type="submission" date="2020-11" db="EMBL/GenBank/DDBJ databases">
        <authorList>
            <person name="Lassalle F."/>
        </authorList>
    </citation>
    <scope>NUCLEOTIDE SEQUENCE [LARGE SCALE GENOMIC DNA]</scope>
    <source>
        <strain evidence="4 5">JC140</strain>
    </source>
</reference>
<feature type="domain" description="EamA" evidence="3">
    <location>
        <begin position="151"/>
        <end position="279"/>
    </location>
</feature>
<sequence>MSNEQTLKGVLLAFAAFAAFSWSDASVKLIEGALSAYEMAFFGAVFGLVGLPFLMKRGDHLVEMLRTTNRPLWLLRAFAAAIGTISSVTAFTYLSMAEAFALIFLLPSFVTIMSVVFLKEQVGIRRWSAVVIGFIGVLVVLRPGFRELSVGHLAAVFAGLSGGISIVVYHAIGHREKGISLYGAGVLGSLLVCGLLMIPGFAWPSAIQWLMLAGYGLFAALATILMMYATAHAPAAVIGPTQYSQMLWAVLFGYLVFGDSVDLPMLLGILLIIGSGLLTLARERARGVANPPSVATDGQGNALAVDETDDA</sequence>
<name>A0ABM8PGV0_9HYPH</name>
<feature type="transmembrane region" description="Helical" evidence="2">
    <location>
        <begin position="99"/>
        <end position="118"/>
    </location>
</feature>
<feature type="transmembrane region" description="Helical" evidence="2">
    <location>
        <begin position="263"/>
        <end position="281"/>
    </location>
</feature>
<feature type="transmembrane region" description="Helical" evidence="2">
    <location>
        <begin position="35"/>
        <end position="54"/>
    </location>
</feature>
<feature type="transmembrane region" description="Helical" evidence="2">
    <location>
        <begin position="151"/>
        <end position="172"/>
    </location>
</feature>
<protein>
    <submittedName>
        <fullName evidence="4">EamA/RhaT family transporter</fullName>
    </submittedName>
</protein>
<dbReference type="Pfam" id="PF00892">
    <property type="entry name" value="EamA"/>
    <property type="match status" value="2"/>
</dbReference>
<dbReference type="InterPro" id="IPR037185">
    <property type="entry name" value="EmrE-like"/>
</dbReference>
<proteinExistence type="predicted"/>
<accession>A0ABM8PGV0</accession>
<evidence type="ECO:0000313" key="4">
    <source>
        <dbReference type="EMBL" id="CAD7029123.1"/>
    </source>
</evidence>
<dbReference type="SUPFAM" id="SSF103481">
    <property type="entry name" value="Multidrug resistance efflux transporter EmrE"/>
    <property type="match status" value="2"/>
</dbReference>
<dbReference type="PANTHER" id="PTHR22911:SF135">
    <property type="entry name" value="BLR4310 PROTEIN"/>
    <property type="match status" value="1"/>
</dbReference>
<feature type="transmembrane region" description="Helical" evidence="2">
    <location>
        <begin position="127"/>
        <end position="145"/>
    </location>
</feature>
<comment type="caution">
    <text evidence="4">The sequence shown here is derived from an EMBL/GenBank/DDBJ whole genome shotgun (WGS) entry which is preliminary data.</text>
</comment>
<feature type="transmembrane region" description="Helical" evidence="2">
    <location>
        <begin position="179"/>
        <end position="203"/>
    </location>
</feature>